<evidence type="ECO:0000259" key="2">
    <source>
        <dbReference type="PROSITE" id="PS50846"/>
    </source>
</evidence>
<dbReference type="InterPro" id="IPR017969">
    <property type="entry name" value="Heavy-metal-associated_CS"/>
</dbReference>
<keyword evidence="1" id="KW-0479">Metal-binding</keyword>
<dbReference type="Pfam" id="PF00403">
    <property type="entry name" value="HMA"/>
    <property type="match status" value="1"/>
</dbReference>
<protein>
    <submittedName>
        <fullName evidence="3">Copper chaperone</fullName>
    </submittedName>
</protein>
<dbReference type="Proteomes" id="UP000583454">
    <property type="component" value="Unassembled WGS sequence"/>
</dbReference>
<dbReference type="GO" id="GO:0046872">
    <property type="term" value="F:metal ion binding"/>
    <property type="evidence" value="ECO:0007669"/>
    <property type="project" value="UniProtKB-KW"/>
</dbReference>
<accession>A0A840ZGS1</accession>
<dbReference type="AlphaFoldDB" id="A0A840ZGS1"/>
<dbReference type="PROSITE" id="PS50846">
    <property type="entry name" value="HMA_2"/>
    <property type="match status" value="1"/>
</dbReference>
<keyword evidence="4" id="KW-1185">Reference proteome</keyword>
<dbReference type="CDD" id="cd00371">
    <property type="entry name" value="HMA"/>
    <property type="match status" value="1"/>
</dbReference>
<proteinExistence type="predicted"/>
<sequence>MDDTPIELTMRVEGMTCEGCANAVRRTIQRLDAQAQVAVDVEHGRVTATTRAQSLDVAQALTKAGYTATAMTG</sequence>
<dbReference type="SUPFAM" id="SSF55008">
    <property type="entry name" value="HMA, heavy metal-associated domain"/>
    <property type="match status" value="1"/>
</dbReference>
<organism evidence="3 4">
    <name type="scientific">Methylorubrum rhodinum</name>
    <dbReference type="NCBI Taxonomy" id="29428"/>
    <lineage>
        <taxon>Bacteria</taxon>
        <taxon>Pseudomonadati</taxon>
        <taxon>Pseudomonadota</taxon>
        <taxon>Alphaproteobacteria</taxon>
        <taxon>Hyphomicrobiales</taxon>
        <taxon>Methylobacteriaceae</taxon>
        <taxon>Methylorubrum</taxon>
    </lineage>
</organism>
<reference evidence="3 4" key="1">
    <citation type="submission" date="2020-08" db="EMBL/GenBank/DDBJ databases">
        <title>Genomic Encyclopedia of Type Strains, Phase IV (KMG-IV): sequencing the most valuable type-strain genomes for metagenomic binning, comparative biology and taxonomic classification.</title>
        <authorList>
            <person name="Goeker M."/>
        </authorList>
    </citation>
    <scope>NUCLEOTIDE SEQUENCE [LARGE SCALE GENOMIC DNA]</scope>
    <source>
        <strain evidence="3 4">DSM 2163</strain>
    </source>
</reference>
<dbReference type="InterPro" id="IPR036163">
    <property type="entry name" value="HMA_dom_sf"/>
</dbReference>
<dbReference type="Gene3D" id="3.30.70.100">
    <property type="match status" value="1"/>
</dbReference>
<feature type="domain" description="HMA" evidence="2">
    <location>
        <begin position="6"/>
        <end position="69"/>
    </location>
</feature>
<evidence type="ECO:0000313" key="4">
    <source>
        <dbReference type="Proteomes" id="UP000583454"/>
    </source>
</evidence>
<comment type="caution">
    <text evidence="3">The sequence shown here is derived from an EMBL/GenBank/DDBJ whole genome shotgun (WGS) entry which is preliminary data.</text>
</comment>
<name>A0A840ZGS1_9HYPH</name>
<dbReference type="EMBL" id="JACHOP010000005">
    <property type="protein sequence ID" value="MBB5757009.1"/>
    <property type="molecule type" value="Genomic_DNA"/>
</dbReference>
<dbReference type="PROSITE" id="PS01047">
    <property type="entry name" value="HMA_1"/>
    <property type="match status" value="1"/>
</dbReference>
<evidence type="ECO:0000256" key="1">
    <source>
        <dbReference type="ARBA" id="ARBA00022723"/>
    </source>
</evidence>
<evidence type="ECO:0000313" key="3">
    <source>
        <dbReference type="EMBL" id="MBB5757009.1"/>
    </source>
</evidence>
<dbReference type="RefSeq" id="WP_183567837.1">
    <property type="nucleotide sequence ID" value="NZ_JACHOP010000005.1"/>
</dbReference>
<dbReference type="InterPro" id="IPR006121">
    <property type="entry name" value="HMA_dom"/>
</dbReference>
<gene>
    <name evidence="3" type="ORF">HNR00_001717</name>
</gene>